<dbReference type="PRINTS" id="PR00368">
    <property type="entry name" value="FADPNR"/>
</dbReference>
<gene>
    <name evidence="3" type="primary">A03p053110.1_BraROA</name>
    <name evidence="3" type="ORF">IGI04_012721</name>
</gene>
<feature type="domain" description="FAD/NAD(P)-binding" evidence="2">
    <location>
        <begin position="157"/>
        <end position="228"/>
    </location>
</feature>
<dbReference type="InterPro" id="IPR023753">
    <property type="entry name" value="FAD/NAD-binding_dom"/>
</dbReference>
<dbReference type="InterPro" id="IPR050151">
    <property type="entry name" value="Class-I_Pyr_Nuc-Dis_Oxidored"/>
</dbReference>
<accession>A0ABQ7N6R3</accession>
<keyword evidence="4" id="KW-1185">Reference proteome</keyword>
<comment type="similarity">
    <text evidence="1">Belongs to the class-I pyridine nucleotide-disulfide oxidoreductase family.</text>
</comment>
<dbReference type="PRINTS" id="PR00411">
    <property type="entry name" value="PNDRDTASEI"/>
</dbReference>
<sequence>IKSPLGLEIQVSAAGYDSQGVADHASNLATKIRNNLTNSMKALGVDILTGFGSVLGPQKVKYGKDNIITAKDIIIATGSVPFVPKGIEERLSSQVTHALKLGSVPDRIAIVGSGYIGLQFSECLHGPWKRQQSQNLSICQHQVPLIDILSTFDAKTKKPKDTLEVDTALIATGRAPFTNGLGLENINVATQIGFIPVDERMRVIDGNGKLVPHLYCIGDANGLMQLVPKEFLGFKVSIAKTSFKANTKALAENEGEGLAKVKRKI</sequence>
<comment type="caution">
    <text evidence="3">The sequence shown here is derived from an EMBL/GenBank/DDBJ whole genome shotgun (WGS) entry which is preliminary data.</text>
</comment>
<dbReference type="Pfam" id="PF07992">
    <property type="entry name" value="Pyr_redox_2"/>
    <property type="match status" value="2"/>
</dbReference>
<feature type="non-terminal residue" evidence="3">
    <location>
        <position position="1"/>
    </location>
</feature>
<dbReference type="Proteomes" id="UP000823674">
    <property type="component" value="Chromosome A03"/>
</dbReference>
<dbReference type="PANTHER" id="PTHR22912">
    <property type="entry name" value="DISULFIDE OXIDOREDUCTASE"/>
    <property type="match status" value="1"/>
</dbReference>
<proteinExistence type="inferred from homology"/>
<name>A0ABQ7N6R3_BRACM</name>
<feature type="domain" description="FAD/NAD(P)-binding" evidence="2">
    <location>
        <begin position="19"/>
        <end position="125"/>
    </location>
</feature>
<organism evidence="3 4">
    <name type="scientific">Brassica rapa subsp. trilocularis</name>
    <dbReference type="NCBI Taxonomy" id="1813537"/>
    <lineage>
        <taxon>Eukaryota</taxon>
        <taxon>Viridiplantae</taxon>
        <taxon>Streptophyta</taxon>
        <taxon>Embryophyta</taxon>
        <taxon>Tracheophyta</taxon>
        <taxon>Spermatophyta</taxon>
        <taxon>Magnoliopsida</taxon>
        <taxon>eudicotyledons</taxon>
        <taxon>Gunneridae</taxon>
        <taxon>Pentapetalae</taxon>
        <taxon>rosids</taxon>
        <taxon>malvids</taxon>
        <taxon>Brassicales</taxon>
        <taxon>Brassicaceae</taxon>
        <taxon>Brassiceae</taxon>
        <taxon>Brassica</taxon>
    </lineage>
</organism>
<evidence type="ECO:0000313" key="3">
    <source>
        <dbReference type="EMBL" id="KAG5406602.1"/>
    </source>
</evidence>
<evidence type="ECO:0000313" key="4">
    <source>
        <dbReference type="Proteomes" id="UP000823674"/>
    </source>
</evidence>
<protein>
    <recommendedName>
        <fullName evidence="2">FAD/NAD(P)-binding domain-containing protein</fullName>
    </recommendedName>
</protein>
<evidence type="ECO:0000256" key="1">
    <source>
        <dbReference type="ARBA" id="ARBA00007532"/>
    </source>
</evidence>
<dbReference type="InterPro" id="IPR036188">
    <property type="entry name" value="FAD/NAD-bd_sf"/>
</dbReference>
<dbReference type="EMBL" id="JADBGQ010000003">
    <property type="protein sequence ID" value="KAG5406602.1"/>
    <property type="molecule type" value="Genomic_DNA"/>
</dbReference>
<evidence type="ECO:0000259" key="2">
    <source>
        <dbReference type="Pfam" id="PF07992"/>
    </source>
</evidence>
<dbReference type="SUPFAM" id="SSF51905">
    <property type="entry name" value="FAD/NAD(P)-binding domain"/>
    <property type="match status" value="1"/>
</dbReference>
<dbReference type="Gene3D" id="3.50.50.60">
    <property type="entry name" value="FAD/NAD(P)-binding domain"/>
    <property type="match status" value="2"/>
</dbReference>
<reference evidence="3 4" key="1">
    <citation type="submission" date="2021-03" db="EMBL/GenBank/DDBJ databases">
        <authorList>
            <person name="King G.J."/>
            <person name="Bancroft I."/>
            <person name="Baten A."/>
            <person name="Bloomfield J."/>
            <person name="Borpatragohain P."/>
            <person name="He Z."/>
            <person name="Irish N."/>
            <person name="Irwin J."/>
            <person name="Liu K."/>
            <person name="Mauleon R.P."/>
            <person name="Moore J."/>
            <person name="Morris R."/>
            <person name="Ostergaard L."/>
            <person name="Wang B."/>
            <person name="Wells R."/>
        </authorList>
    </citation>
    <scope>NUCLEOTIDE SEQUENCE [LARGE SCALE GENOMIC DNA]</scope>
    <source>
        <strain evidence="3">R-o-18</strain>
        <tissue evidence="3">Leaf</tissue>
    </source>
</reference>
<dbReference type="PANTHER" id="PTHR22912:SF151">
    <property type="entry name" value="DIHYDROLIPOYL DEHYDROGENASE, MITOCHONDRIAL"/>
    <property type="match status" value="1"/>
</dbReference>